<dbReference type="InterPro" id="IPR047196">
    <property type="entry name" value="YidC_ALB_C"/>
</dbReference>
<feature type="transmembrane region" description="Helical" evidence="9">
    <location>
        <begin position="179"/>
        <end position="197"/>
    </location>
</feature>
<organism evidence="11">
    <name type="scientific">marine metagenome</name>
    <dbReference type="NCBI Taxonomy" id="408172"/>
    <lineage>
        <taxon>unclassified sequences</taxon>
        <taxon>metagenomes</taxon>
        <taxon>ecological metagenomes</taxon>
    </lineage>
</organism>
<dbReference type="GO" id="GO:0032977">
    <property type="term" value="F:membrane insertase activity"/>
    <property type="evidence" value="ECO:0007669"/>
    <property type="project" value="InterPro"/>
</dbReference>
<feature type="transmembrane region" description="Helical" evidence="9">
    <location>
        <begin position="26"/>
        <end position="48"/>
    </location>
</feature>
<evidence type="ECO:0000256" key="9">
    <source>
        <dbReference type="SAM" id="Phobius"/>
    </source>
</evidence>
<evidence type="ECO:0000256" key="3">
    <source>
        <dbReference type="ARBA" id="ARBA00022475"/>
    </source>
</evidence>
<evidence type="ECO:0000259" key="10">
    <source>
        <dbReference type="Pfam" id="PF02096"/>
    </source>
</evidence>
<dbReference type="PRINTS" id="PR01900">
    <property type="entry name" value="YIDCPROTEIN"/>
</dbReference>
<keyword evidence="7 9" id="KW-0472">Membrane</keyword>
<evidence type="ECO:0000256" key="5">
    <source>
        <dbReference type="ARBA" id="ARBA00022927"/>
    </source>
</evidence>
<name>A0A382QQW0_9ZZZZ</name>
<evidence type="ECO:0000256" key="4">
    <source>
        <dbReference type="ARBA" id="ARBA00022692"/>
    </source>
</evidence>
<dbReference type="Pfam" id="PF02096">
    <property type="entry name" value="60KD_IMP"/>
    <property type="match status" value="1"/>
</dbReference>
<dbReference type="PANTHER" id="PTHR12428">
    <property type="entry name" value="OXA1"/>
    <property type="match status" value="1"/>
</dbReference>
<accession>A0A382QQW0</accession>
<evidence type="ECO:0000256" key="2">
    <source>
        <dbReference type="ARBA" id="ARBA00022448"/>
    </source>
</evidence>
<evidence type="ECO:0000256" key="1">
    <source>
        <dbReference type="ARBA" id="ARBA00004651"/>
    </source>
</evidence>
<keyword evidence="8" id="KW-0143">Chaperone</keyword>
<keyword evidence="5" id="KW-0653">Protein transport</keyword>
<dbReference type="NCBIfam" id="TIGR03592">
    <property type="entry name" value="yidC_oxa1_cterm"/>
    <property type="match status" value="1"/>
</dbReference>
<dbReference type="GO" id="GO:0005886">
    <property type="term" value="C:plasma membrane"/>
    <property type="evidence" value="ECO:0007669"/>
    <property type="project" value="UniProtKB-SubCell"/>
</dbReference>
<dbReference type="PRINTS" id="PR00701">
    <property type="entry name" value="60KDINNERMP"/>
</dbReference>
<sequence length="232" mass="26250">MNFGFSLIRPISLGVLWLLKSFHVWIPNYGLVLILFSVLVKIVVFPLTKKSYQSSKEMQALQPEIAKLKEKYKNNPQKLNKATMGLYKERGVNPLGGCLPILIQMPLLISLFQVFRSTIELRGAHFVGWITDLSAPDVVFRLPFSVPLYGDGVAILPLIMGVTMFIQQKMMPTQASGQQVFMSYFMTGFFVLLFNGFPSGLNLYYTLFNVLTILQQKYLTPVAPTKSLVQKK</sequence>
<feature type="domain" description="Membrane insertase YidC/Oxa/ALB C-terminal" evidence="10">
    <location>
        <begin position="29"/>
        <end position="219"/>
    </location>
</feature>
<dbReference type="GO" id="GO:0051205">
    <property type="term" value="P:protein insertion into membrane"/>
    <property type="evidence" value="ECO:0007669"/>
    <property type="project" value="TreeGrafter"/>
</dbReference>
<dbReference type="EMBL" id="UINC01116248">
    <property type="protein sequence ID" value="SVC87846.1"/>
    <property type="molecule type" value="Genomic_DNA"/>
</dbReference>
<reference evidence="11" key="1">
    <citation type="submission" date="2018-05" db="EMBL/GenBank/DDBJ databases">
        <authorList>
            <person name="Lanie J.A."/>
            <person name="Ng W.-L."/>
            <person name="Kazmierczak K.M."/>
            <person name="Andrzejewski T.M."/>
            <person name="Davidsen T.M."/>
            <person name="Wayne K.J."/>
            <person name="Tettelin H."/>
            <person name="Glass J.I."/>
            <person name="Rusch D."/>
            <person name="Podicherti R."/>
            <person name="Tsui H.-C.T."/>
            <person name="Winkler M.E."/>
        </authorList>
    </citation>
    <scope>NUCLEOTIDE SEQUENCE</scope>
</reference>
<comment type="subcellular location">
    <subcellularLocation>
        <location evidence="1">Cell membrane</location>
        <topology evidence="1">Multi-pass membrane protein</topology>
    </subcellularLocation>
</comment>
<protein>
    <recommendedName>
        <fullName evidence="10">Membrane insertase YidC/Oxa/ALB C-terminal domain-containing protein</fullName>
    </recommendedName>
</protein>
<dbReference type="InterPro" id="IPR001708">
    <property type="entry name" value="YidC/ALB3/OXA1/COX18"/>
</dbReference>
<evidence type="ECO:0000256" key="8">
    <source>
        <dbReference type="ARBA" id="ARBA00023186"/>
    </source>
</evidence>
<evidence type="ECO:0000256" key="7">
    <source>
        <dbReference type="ARBA" id="ARBA00023136"/>
    </source>
</evidence>
<keyword evidence="3" id="KW-1003">Cell membrane</keyword>
<keyword evidence="6 9" id="KW-1133">Transmembrane helix</keyword>
<dbReference type="CDD" id="cd20070">
    <property type="entry name" value="5TM_YidC_Alb3"/>
    <property type="match status" value="1"/>
</dbReference>
<dbReference type="InterPro" id="IPR028055">
    <property type="entry name" value="YidC/Oxa/ALB_C"/>
</dbReference>
<evidence type="ECO:0000256" key="6">
    <source>
        <dbReference type="ARBA" id="ARBA00022989"/>
    </source>
</evidence>
<dbReference type="AlphaFoldDB" id="A0A382QQW0"/>
<keyword evidence="2" id="KW-0813">Transport</keyword>
<proteinExistence type="predicted"/>
<gene>
    <name evidence="11" type="ORF">METZ01_LOCUS340700</name>
</gene>
<keyword evidence="4 9" id="KW-0812">Transmembrane</keyword>
<dbReference type="PANTHER" id="PTHR12428:SF65">
    <property type="entry name" value="CYTOCHROME C OXIDASE ASSEMBLY PROTEIN COX18, MITOCHONDRIAL"/>
    <property type="match status" value="1"/>
</dbReference>
<feature type="transmembrane region" description="Helical" evidence="9">
    <location>
        <begin position="148"/>
        <end position="167"/>
    </location>
</feature>
<evidence type="ECO:0000313" key="11">
    <source>
        <dbReference type="EMBL" id="SVC87846.1"/>
    </source>
</evidence>
<dbReference type="GO" id="GO:0015031">
    <property type="term" value="P:protein transport"/>
    <property type="evidence" value="ECO:0007669"/>
    <property type="project" value="UniProtKB-KW"/>
</dbReference>